<dbReference type="PANTHER" id="PTHR44103:SF1">
    <property type="entry name" value="PROPROTEIN CONVERTASE P"/>
    <property type="match status" value="1"/>
</dbReference>
<gene>
    <name evidence="2" type="ORF">SAMN06297164_2392</name>
</gene>
<dbReference type="InterPro" id="IPR018511">
    <property type="entry name" value="Hemolysin-typ_Ca-bd_CS"/>
</dbReference>
<dbReference type="SUPFAM" id="SSF51120">
    <property type="entry name" value="beta-Roll"/>
    <property type="match status" value="3"/>
</dbReference>
<dbReference type="PANTHER" id="PTHR44103">
    <property type="entry name" value="PROPROTEIN CONVERTASE P"/>
    <property type="match status" value="1"/>
</dbReference>
<dbReference type="GO" id="GO:0005509">
    <property type="term" value="F:calcium ion binding"/>
    <property type="evidence" value="ECO:0007669"/>
    <property type="project" value="InterPro"/>
</dbReference>
<sequence length="1047" mass="108876">MSNPVFQFTAVNPFGLGDVGSNANPILVDIDGDNDLDAFIGNAEGNILFYRNTGTASNPSFATPSTNPFGLNDVGSMASPTFVDIDNDDDLDAFVGNNGGNMRFFRNEGTANNPVLVAAGINSFGLKDVGFRAGPAFADIDNDGDLDAFIGSGINYNTWFFENTGTISNPIFAFVGIDLFGLTLGQPSFIDVDDDGDLDAFFDGVVTVLYRNIGTINDPRYYFDNYNPFGLSGDYSRNFADIDGDGDLDAFVGRSDGKTGFFQNIGLGYSPSFHPAEFYFRAFLANPVLVDIDDDGDFDVFVTEPGALHFYPNTGTVNSPVFGAAIDNPFGLSNTESFTDQAFVDIDGDGDFDTFSTSYDKIFFSRNIGTPDVPAFAAAVTNPFDFSSNDSAIEFADIDNDGDFDVFLSNSSGTQFFQNIGTAVNPAFAPAVTTPFGLSAGRSGLSFVDIDYYGDLDVFSGSTSFFLNIGTATNPVFSHFYGNRGLYGLLIEDNHDYYSNNTPVFVDIDGDGDFDAFVGRYSGVQYFVNNNAPNAFNLNTAEVYTLNTLLDLNNIVIEDPDSANVTAILTLSNVAAGSLSTGTSGAVTSIFDATTGVWSASGALADVNALLAGVIFTPTFNFSGNFSIDTSVSDGVAAPLLGSKSFTVAVDAMLFSTPGNDNLRGTSSLNDTVSYENATAPITVSLNIATQQNTLGAGLDTLSKIENLIGSDFADHLTGNAANNILQGGLGSDVLTGWSGADTLIGGPGNDSYFVEIAGDVVIEAFNEGIDSVNSSVTYTLPNNVENLILRGALAINGTGNGQPNTITGNAANNVLMGGAGNDNLLGGTGMDTLEGGTGRDTLDGGFGVDVLKGGPGNDNYAVDNAGDSIVEAAGGGIDGVNSSVMYAIPDPVENLTLTGTSALNGTGNSQANIIIGNTGNNQLKAAAGNDILDGRQGADMLTGGIGNDIFRFTTTGQIDTITDFNVVNDTIQLENAVFTALTTTGTLAAGRFRIGANALDANDNIIYNSATGALIYDANGNGAGAAVQIATIGVGLALTNADIGVI</sequence>
<dbReference type="RefSeq" id="WP_097105826.1">
    <property type="nucleotide sequence ID" value="NZ_OCMU01000001.1"/>
</dbReference>
<evidence type="ECO:0000313" key="2">
    <source>
        <dbReference type="EMBL" id="SOD19403.1"/>
    </source>
</evidence>
<reference evidence="2 3" key="1">
    <citation type="submission" date="2017-09" db="EMBL/GenBank/DDBJ databases">
        <authorList>
            <person name="Ehlers B."/>
            <person name="Leendertz F.H."/>
        </authorList>
    </citation>
    <scope>NUCLEOTIDE SEQUENCE [LARGE SCALE GENOMIC DNA]</scope>
    <source>
        <strain evidence="2 3">Nm42</strain>
    </source>
</reference>
<evidence type="ECO:0000313" key="3">
    <source>
        <dbReference type="Proteomes" id="UP000219335"/>
    </source>
</evidence>
<keyword evidence="1" id="KW-0732">Signal</keyword>
<dbReference type="PRINTS" id="PR00313">
    <property type="entry name" value="CABNDNGRPT"/>
</dbReference>
<dbReference type="Proteomes" id="UP000219335">
    <property type="component" value="Unassembled WGS sequence"/>
</dbReference>
<dbReference type="PROSITE" id="PS00330">
    <property type="entry name" value="HEMOLYSIN_CALCIUM"/>
    <property type="match status" value="4"/>
</dbReference>
<dbReference type="EMBL" id="OCMU01000001">
    <property type="protein sequence ID" value="SOD19403.1"/>
    <property type="molecule type" value="Genomic_DNA"/>
</dbReference>
<evidence type="ECO:0000256" key="1">
    <source>
        <dbReference type="ARBA" id="ARBA00022729"/>
    </source>
</evidence>
<dbReference type="Pfam" id="PF13517">
    <property type="entry name" value="FG-GAP_3"/>
    <property type="match status" value="2"/>
</dbReference>
<dbReference type="SUPFAM" id="SSF69318">
    <property type="entry name" value="Integrin alpha N-terminal domain"/>
    <property type="match status" value="2"/>
</dbReference>
<dbReference type="InterPro" id="IPR028994">
    <property type="entry name" value="Integrin_alpha_N"/>
</dbReference>
<proteinExistence type="predicted"/>
<dbReference type="InterPro" id="IPR001343">
    <property type="entry name" value="Hemolysn_Ca-bd"/>
</dbReference>
<dbReference type="Pfam" id="PF00353">
    <property type="entry name" value="HemolysinCabind"/>
    <property type="match status" value="3"/>
</dbReference>
<dbReference type="AlphaFoldDB" id="A0A286ABX4"/>
<name>A0A286ABX4_9PROT</name>
<protein>
    <submittedName>
        <fullName evidence="2">Ca2+-binding protein, RTX toxin-related</fullName>
    </submittedName>
</protein>
<dbReference type="InterPro" id="IPR013517">
    <property type="entry name" value="FG-GAP"/>
</dbReference>
<dbReference type="Gene3D" id="2.150.10.10">
    <property type="entry name" value="Serralysin-like metalloprotease, C-terminal"/>
    <property type="match status" value="2"/>
</dbReference>
<accession>A0A286ABX4</accession>
<organism evidence="2 3">
    <name type="scientific">Nitrosomonas ureae</name>
    <dbReference type="NCBI Taxonomy" id="44577"/>
    <lineage>
        <taxon>Bacteria</taxon>
        <taxon>Pseudomonadati</taxon>
        <taxon>Pseudomonadota</taxon>
        <taxon>Betaproteobacteria</taxon>
        <taxon>Nitrosomonadales</taxon>
        <taxon>Nitrosomonadaceae</taxon>
        <taxon>Nitrosomonas</taxon>
    </lineage>
</organism>
<dbReference type="InterPro" id="IPR011049">
    <property type="entry name" value="Serralysin-like_metalloprot_C"/>
</dbReference>